<organism evidence="2 3">
    <name type="scientific">Micromonospora siamensis</name>
    <dbReference type="NCBI Taxonomy" id="299152"/>
    <lineage>
        <taxon>Bacteria</taxon>
        <taxon>Bacillati</taxon>
        <taxon>Actinomycetota</taxon>
        <taxon>Actinomycetes</taxon>
        <taxon>Micromonosporales</taxon>
        <taxon>Micromonosporaceae</taxon>
        <taxon>Micromonospora</taxon>
    </lineage>
</organism>
<proteinExistence type="predicted"/>
<keyword evidence="3" id="KW-1185">Reference proteome</keyword>
<gene>
    <name evidence="2" type="ORF">GA0074704_5140</name>
</gene>
<name>A0A1C5JY22_9ACTN</name>
<dbReference type="EMBL" id="LT607751">
    <property type="protein sequence ID" value="SCG75221.1"/>
    <property type="molecule type" value="Genomic_DNA"/>
</dbReference>
<accession>A0A1C5JY22</accession>
<evidence type="ECO:0000313" key="3">
    <source>
        <dbReference type="Proteomes" id="UP000198210"/>
    </source>
</evidence>
<dbReference type="RefSeq" id="WP_088973976.1">
    <property type="nucleotide sequence ID" value="NZ_JBHLYF010000029.1"/>
</dbReference>
<dbReference type="Proteomes" id="UP000198210">
    <property type="component" value="Chromosome I"/>
</dbReference>
<protein>
    <submittedName>
        <fullName evidence="2">Uncharacterized protein</fullName>
    </submittedName>
</protein>
<reference evidence="2 3" key="1">
    <citation type="submission" date="2016-06" db="EMBL/GenBank/DDBJ databases">
        <authorList>
            <person name="Kjaerup R.B."/>
            <person name="Dalgaard T.S."/>
            <person name="Juul-Madsen H.R."/>
        </authorList>
    </citation>
    <scope>NUCLEOTIDE SEQUENCE [LARGE SCALE GENOMIC DNA]</scope>
    <source>
        <strain evidence="2 3">DSM 45097</strain>
    </source>
</reference>
<evidence type="ECO:0000256" key="1">
    <source>
        <dbReference type="SAM" id="MobiDB-lite"/>
    </source>
</evidence>
<feature type="region of interest" description="Disordered" evidence="1">
    <location>
        <begin position="228"/>
        <end position="253"/>
    </location>
</feature>
<evidence type="ECO:0000313" key="2">
    <source>
        <dbReference type="EMBL" id="SCG75221.1"/>
    </source>
</evidence>
<sequence length="253" mass="27480">MPENSSPFFIGPHRFDATEDSRGPLLDRRYALVPEPGEQLIGQHRLRVCGYLLGPTVTSRQWTLPAAATVTVTDRRVAYVCAGSELALVSGRDGPVGARHRRPARPSRLVSGEVRWQWPSRLELLADDGDPGGTAELLVVCDALRTIRQPALALGGPPAVVTELGRQVRRAVATFRLVHPELVDLSPPERDELSTRLTAAPCAGRVTLPGALPVEFLSRDDYYRPYADPEPAWPLRTATGSGGQRRGRPGSAC</sequence>
<dbReference type="AlphaFoldDB" id="A0A1C5JY22"/>